<protein>
    <submittedName>
        <fullName evidence="3">YbaK/EbsC family protein</fullName>
    </submittedName>
</protein>
<name>A0A6P1E4K7_LENHI</name>
<gene>
    <name evidence="3" type="ORF">GQR93_04930</name>
</gene>
<feature type="domain" description="YbaK/aminoacyl-tRNA synthetase-associated" evidence="2">
    <location>
        <begin position="43"/>
        <end position="157"/>
    </location>
</feature>
<organism evidence="3 4">
    <name type="scientific">Lentilactobacillus hilgardii</name>
    <name type="common">Lactobacillus hilgardii</name>
    <dbReference type="NCBI Taxonomy" id="1588"/>
    <lineage>
        <taxon>Bacteria</taxon>
        <taxon>Bacillati</taxon>
        <taxon>Bacillota</taxon>
        <taxon>Bacilli</taxon>
        <taxon>Lactobacillales</taxon>
        <taxon>Lactobacillaceae</taxon>
        <taxon>Lentilactobacillus</taxon>
    </lineage>
</organism>
<evidence type="ECO:0000256" key="1">
    <source>
        <dbReference type="ARBA" id="ARBA00022917"/>
    </source>
</evidence>
<accession>A0A6P1E4K7</accession>
<evidence type="ECO:0000313" key="4">
    <source>
        <dbReference type="Proteomes" id="UP000465035"/>
    </source>
</evidence>
<dbReference type="GO" id="GO:0006412">
    <property type="term" value="P:translation"/>
    <property type="evidence" value="ECO:0007669"/>
    <property type="project" value="UniProtKB-KW"/>
</dbReference>
<dbReference type="GO" id="GO:0002161">
    <property type="term" value="F:aminoacyl-tRNA deacylase activity"/>
    <property type="evidence" value="ECO:0007669"/>
    <property type="project" value="InterPro"/>
</dbReference>
<dbReference type="EMBL" id="CP047121">
    <property type="protein sequence ID" value="QHB51608.1"/>
    <property type="molecule type" value="Genomic_DNA"/>
</dbReference>
<evidence type="ECO:0000313" key="3">
    <source>
        <dbReference type="EMBL" id="QHB51608.1"/>
    </source>
</evidence>
<dbReference type="InterPro" id="IPR036754">
    <property type="entry name" value="YbaK/aa-tRNA-synt-asso_dom_sf"/>
</dbReference>
<dbReference type="PANTHER" id="PTHR30411">
    <property type="entry name" value="CYTOPLASMIC PROTEIN"/>
    <property type="match status" value="1"/>
</dbReference>
<dbReference type="PANTHER" id="PTHR30411:SF1">
    <property type="entry name" value="CYTOPLASMIC PROTEIN"/>
    <property type="match status" value="1"/>
</dbReference>
<dbReference type="Gene3D" id="3.90.960.10">
    <property type="entry name" value="YbaK/aminoacyl-tRNA synthetase-associated domain"/>
    <property type="match status" value="1"/>
</dbReference>
<dbReference type="AlphaFoldDB" id="A0A6P1E4K7"/>
<keyword evidence="1" id="KW-0648">Protein biosynthesis</keyword>
<proteinExistence type="predicted"/>
<reference evidence="3 4" key="1">
    <citation type="submission" date="2019-12" db="EMBL/GenBank/DDBJ databases">
        <title>Lactobacillus hilgardii FLUB.</title>
        <authorList>
            <person name="Gustaw K."/>
        </authorList>
    </citation>
    <scope>NUCLEOTIDE SEQUENCE [LARGE SCALE GENOMIC DNA]</scope>
    <source>
        <strain evidence="3 4">FLUB</strain>
    </source>
</reference>
<evidence type="ECO:0000259" key="2">
    <source>
        <dbReference type="Pfam" id="PF04073"/>
    </source>
</evidence>
<dbReference type="CDD" id="cd04333">
    <property type="entry name" value="ProX_deacylase"/>
    <property type="match status" value="1"/>
</dbReference>
<dbReference type="Pfam" id="PF04073">
    <property type="entry name" value="tRNA_edit"/>
    <property type="match status" value="1"/>
</dbReference>
<dbReference type="Proteomes" id="UP000465035">
    <property type="component" value="Chromosome"/>
</dbReference>
<sequence>MQTLYAINKLQLKGLIIVSRENVQQYFEHLGLSERIKVLDQSSATVADAAAALGCEPEHIAKTLSLLIDEQPILVVMAGDAEIDNHKYKETFHKRAEMIHRQEVEAYIGHAPGGVCPFAVKANVLTYLDVSLKRFDTIFPAAGDSHSAVKLSLKELEACAKAEKWVDVCKNWA</sequence>
<dbReference type="InterPro" id="IPR007214">
    <property type="entry name" value="YbaK/aa-tRNA-synth-assoc-dom"/>
</dbReference>
<dbReference type="SUPFAM" id="SSF55826">
    <property type="entry name" value="YbaK/ProRS associated domain"/>
    <property type="match status" value="1"/>
</dbReference>